<sequence>MLLLLAAITFLARQSGLLPDETGAFTAVDGDSLRKDGKDYRLHAIDAPELFQTCWKADGSSYDCGREARDELRRLIRNATVTCQILDTDRYGRSVAECSAGSVNLNDAMVRAGWAIAYTRHGLDHAAAQAEARAARRGIWQGRFQTPEDWRSANRQGVMAGDGAD</sequence>
<dbReference type="PANTHER" id="PTHR12302">
    <property type="entry name" value="EBNA2 BINDING PROTEIN P100"/>
    <property type="match status" value="1"/>
</dbReference>
<name>A0A2W2AM35_9HYPH</name>
<dbReference type="SUPFAM" id="SSF50199">
    <property type="entry name" value="Staphylococcal nuclease"/>
    <property type="match status" value="1"/>
</dbReference>
<dbReference type="Pfam" id="PF00565">
    <property type="entry name" value="SNase"/>
    <property type="match status" value="1"/>
</dbReference>
<organism evidence="2 3">
    <name type="scientific">Aestuariivirga litoralis</name>
    <dbReference type="NCBI Taxonomy" id="2650924"/>
    <lineage>
        <taxon>Bacteria</taxon>
        <taxon>Pseudomonadati</taxon>
        <taxon>Pseudomonadota</taxon>
        <taxon>Alphaproteobacteria</taxon>
        <taxon>Hyphomicrobiales</taxon>
        <taxon>Aestuariivirgaceae</taxon>
        <taxon>Aestuariivirga</taxon>
    </lineage>
</organism>
<dbReference type="PROSITE" id="PS50830">
    <property type="entry name" value="TNASE_3"/>
    <property type="match status" value="1"/>
</dbReference>
<protein>
    <submittedName>
        <fullName evidence="2">Thermonuclease family protein</fullName>
    </submittedName>
</protein>
<dbReference type="PANTHER" id="PTHR12302:SF26">
    <property type="entry name" value="BLR1266 PROTEIN"/>
    <property type="match status" value="1"/>
</dbReference>
<dbReference type="AlphaFoldDB" id="A0A2W2AM35"/>
<keyword evidence="3" id="KW-1185">Reference proteome</keyword>
<dbReference type="Gene3D" id="2.40.50.90">
    <property type="match status" value="1"/>
</dbReference>
<feature type="domain" description="TNase-like" evidence="1">
    <location>
        <begin position="28"/>
        <end position="142"/>
    </location>
</feature>
<dbReference type="SMART" id="SM00318">
    <property type="entry name" value="SNc"/>
    <property type="match status" value="1"/>
</dbReference>
<dbReference type="InterPro" id="IPR035437">
    <property type="entry name" value="SNase_OB-fold_sf"/>
</dbReference>
<comment type="caution">
    <text evidence="2">The sequence shown here is derived from an EMBL/GenBank/DDBJ whole genome shotgun (WGS) entry which is preliminary data.</text>
</comment>
<dbReference type="EMBL" id="QKVK01000005">
    <property type="protein sequence ID" value="PZF76615.1"/>
    <property type="molecule type" value="Genomic_DNA"/>
</dbReference>
<evidence type="ECO:0000313" key="2">
    <source>
        <dbReference type="EMBL" id="PZF76615.1"/>
    </source>
</evidence>
<evidence type="ECO:0000259" key="1">
    <source>
        <dbReference type="PROSITE" id="PS50830"/>
    </source>
</evidence>
<dbReference type="Proteomes" id="UP000248795">
    <property type="component" value="Unassembled WGS sequence"/>
</dbReference>
<reference evidence="3" key="1">
    <citation type="submission" date="2018-06" db="EMBL/GenBank/DDBJ databases">
        <title>Aestuariibacter litoralis strain KCTC 52945T.</title>
        <authorList>
            <person name="Li X."/>
            <person name="Salam N."/>
            <person name="Li J.-L."/>
            <person name="Chen Y.-M."/>
            <person name="Yang Z.-W."/>
            <person name="Zhang L.-Y."/>
            <person name="Han M.-X."/>
            <person name="Xiao M."/>
            <person name="Li W.-J."/>
        </authorList>
    </citation>
    <scope>NUCLEOTIDE SEQUENCE [LARGE SCALE GENOMIC DNA]</scope>
    <source>
        <strain evidence="3">KCTC 52945</strain>
    </source>
</reference>
<evidence type="ECO:0000313" key="3">
    <source>
        <dbReference type="Proteomes" id="UP000248795"/>
    </source>
</evidence>
<gene>
    <name evidence="2" type="ORF">DK847_12510</name>
</gene>
<proteinExistence type="predicted"/>
<dbReference type="InterPro" id="IPR016071">
    <property type="entry name" value="Staphylococal_nuclease_OB-fold"/>
</dbReference>
<accession>A0A2W2AM35</accession>